<reference evidence="1" key="1">
    <citation type="submission" date="2021-02" db="EMBL/GenBank/DDBJ databases">
        <authorList>
            <person name="Nowell W R."/>
        </authorList>
    </citation>
    <scope>NUCLEOTIDE SEQUENCE</scope>
</reference>
<organism evidence="1 2">
    <name type="scientific">Rotaria sordida</name>
    <dbReference type="NCBI Taxonomy" id="392033"/>
    <lineage>
        <taxon>Eukaryota</taxon>
        <taxon>Metazoa</taxon>
        <taxon>Spiralia</taxon>
        <taxon>Gnathifera</taxon>
        <taxon>Rotifera</taxon>
        <taxon>Eurotatoria</taxon>
        <taxon>Bdelloidea</taxon>
        <taxon>Philodinida</taxon>
        <taxon>Philodinidae</taxon>
        <taxon>Rotaria</taxon>
    </lineage>
</organism>
<evidence type="ECO:0000313" key="2">
    <source>
        <dbReference type="Proteomes" id="UP000663874"/>
    </source>
</evidence>
<proteinExistence type="predicted"/>
<feature type="non-terminal residue" evidence="1">
    <location>
        <position position="167"/>
    </location>
</feature>
<evidence type="ECO:0000313" key="1">
    <source>
        <dbReference type="EMBL" id="CAF4347163.1"/>
    </source>
</evidence>
<protein>
    <submittedName>
        <fullName evidence="1">Uncharacterized protein</fullName>
    </submittedName>
</protein>
<comment type="caution">
    <text evidence="1">The sequence shown here is derived from an EMBL/GenBank/DDBJ whole genome shotgun (WGS) entry which is preliminary data.</text>
</comment>
<dbReference type="Proteomes" id="UP000663874">
    <property type="component" value="Unassembled WGS sequence"/>
</dbReference>
<dbReference type="AlphaFoldDB" id="A0A820KRN9"/>
<gene>
    <name evidence="1" type="ORF">FNK824_LOCUS42210</name>
</gene>
<sequence length="167" mass="19126">MKTSPRSEDFRNATNFLTKISILHKIKQAYESDIHNAADEFMISRFAKAYGSNALPTTTRLNKQFIYLIHIFIKSILQLIMMIQTTSDNNEELQSIIKIIIGNLSSTKLNSSIIKLNNDDLFSPKLNIDQWTWLLEKWHDAVRTFPIILTKVGAFGRLLRTTIGIGI</sequence>
<dbReference type="EMBL" id="CAJOBE010047746">
    <property type="protein sequence ID" value="CAF4347163.1"/>
    <property type="molecule type" value="Genomic_DNA"/>
</dbReference>
<name>A0A820KRN9_9BILA</name>
<accession>A0A820KRN9</accession>